<dbReference type="PANTHER" id="PTHR23208:SF36">
    <property type="entry name" value="LYSOZYME-RELATED"/>
    <property type="match status" value="1"/>
</dbReference>
<dbReference type="OMA" id="YNWEDIV"/>
<name>A0A1I8B4X0_MELHA</name>
<keyword evidence="1" id="KW-0732">Signal</keyword>
<dbReference type="GO" id="GO:0007165">
    <property type="term" value="P:signal transduction"/>
    <property type="evidence" value="ECO:0007669"/>
    <property type="project" value="TreeGrafter"/>
</dbReference>
<dbReference type="AlphaFoldDB" id="A0A1I8B4X0"/>
<dbReference type="InterPro" id="IPR017853">
    <property type="entry name" value="GH"/>
</dbReference>
<reference evidence="3" key="1">
    <citation type="submission" date="2016-11" db="UniProtKB">
        <authorList>
            <consortium name="WormBaseParasite"/>
        </authorList>
    </citation>
    <scope>IDENTIFICATION</scope>
</reference>
<dbReference type="WBParaSite" id="MhA1_Contig1344.frz3.gene4">
    <property type="protein sequence ID" value="MhA1_Contig1344.frz3.gene4"/>
    <property type="gene ID" value="MhA1_Contig1344.frz3.gene4"/>
</dbReference>
<dbReference type="Proteomes" id="UP000095281">
    <property type="component" value="Unplaced"/>
</dbReference>
<keyword evidence="2" id="KW-1185">Reference proteome</keyword>
<dbReference type="PANTHER" id="PTHR23208">
    <property type="entry name" value="LYSOZYME PROTEIN"/>
    <property type="match status" value="1"/>
</dbReference>
<dbReference type="SUPFAM" id="SSF51445">
    <property type="entry name" value="(Trans)glycosidases"/>
    <property type="match status" value="1"/>
</dbReference>
<evidence type="ECO:0000256" key="1">
    <source>
        <dbReference type="SAM" id="SignalP"/>
    </source>
</evidence>
<organism evidence="2 3">
    <name type="scientific">Meloidogyne hapla</name>
    <name type="common">Root-knot nematode worm</name>
    <dbReference type="NCBI Taxonomy" id="6305"/>
    <lineage>
        <taxon>Eukaryota</taxon>
        <taxon>Metazoa</taxon>
        <taxon>Ecdysozoa</taxon>
        <taxon>Nematoda</taxon>
        <taxon>Chromadorea</taxon>
        <taxon>Rhabditida</taxon>
        <taxon>Tylenchina</taxon>
        <taxon>Tylenchomorpha</taxon>
        <taxon>Tylenchoidea</taxon>
        <taxon>Meloidogynidae</taxon>
        <taxon>Meloidogyninae</taxon>
        <taxon>Meloidogyne</taxon>
    </lineage>
</organism>
<sequence length="252" mass="28812">MNIIYLFLKFLFLLSLKNSVNGAYGGYEGVFVWDSFYGFQTFKCLKNNFSAEFAIVQAFTYKGVIDKSLRFNYFNAKNAGICDIDVYIYPCVQPGYVKNGCGNAKKTIDDTLDYLKKNKMEVGRVWLSIFGLGVRDNVIGWDEYNIAKNIEFIEEMINTLKECKQDYGIYTAKADWLGITGNTQKFKEVPLLYTTKDASLNNFDDFVEFGGWTKPSAKLYVFKESCGITVANIIKPTLNNLKNCYDSYVKED</sequence>
<evidence type="ECO:0000313" key="2">
    <source>
        <dbReference type="Proteomes" id="UP000095281"/>
    </source>
</evidence>
<dbReference type="InterPro" id="IPR051595">
    <property type="entry name" value="GH25_Enzymes"/>
</dbReference>
<accession>A0A1I8B4X0</accession>
<proteinExistence type="predicted"/>
<dbReference type="Gene3D" id="3.20.20.80">
    <property type="entry name" value="Glycosidases"/>
    <property type="match status" value="1"/>
</dbReference>
<feature type="signal peptide" evidence="1">
    <location>
        <begin position="1"/>
        <end position="22"/>
    </location>
</feature>
<feature type="chain" id="PRO_5009315460" evidence="1">
    <location>
        <begin position="23"/>
        <end position="252"/>
    </location>
</feature>
<evidence type="ECO:0000313" key="3">
    <source>
        <dbReference type="WBParaSite" id="MhA1_Contig1344.frz3.gene4"/>
    </source>
</evidence>
<protein>
    <submittedName>
        <fullName evidence="3">Lysozyme</fullName>
    </submittedName>
</protein>